<evidence type="ECO:0000313" key="2">
    <source>
        <dbReference type="EMBL" id="KYM92440.1"/>
    </source>
</evidence>
<organism evidence="2 3">
    <name type="scientific">Atta colombica</name>
    <dbReference type="NCBI Taxonomy" id="520822"/>
    <lineage>
        <taxon>Eukaryota</taxon>
        <taxon>Metazoa</taxon>
        <taxon>Ecdysozoa</taxon>
        <taxon>Arthropoda</taxon>
        <taxon>Hexapoda</taxon>
        <taxon>Insecta</taxon>
        <taxon>Pterygota</taxon>
        <taxon>Neoptera</taxon>
        <taxon>Endopterygota</taxon>
        <taxon>Hymenoptera</taxon>
        <taxon>Apocrita</taxon>
        <taxon>Aculeata</taxon>
        <taxon>Formicoidea</taxon>
        <taxon>Formicidae</taxon>
        <taxon>Myrmicinae</taxon>
        <taxon>Atta</taxon>
    </lineage>
</organism>
<feature type="non-terminal residue" evidence="2">
    <location>
        <position position="1"/>
    </location>
</feature>
<keyword evidence="3" id="KW-1185">Reference proteome</keyword>
<reference evidence="2 3" key="1">
    <citation type="submission" date="2015-09" db="EMBL/GenBank/DDBJ databases">
        <title>Atta colombica WGS genome.</title>
        <authorList>
            <person name="Nygaard S."/>
            <person name="Hu H."/>
            <person name="Boomsma J."/>
            <person name="Zhang G."/>
        </authorList>
    </citation>
    <scope>NUCLEOTIDE SEQUENCE [LARGE SCALE GENOMIC DNA]</scope>
    <source>
        <strain evidence="2">Treedump-2</strain>
        <tissue evidence="2">Whole body</tissue>
    </source>
</reference>
<feature type="region of interest" description="Disordered" evidence="1">
    <location>
        <begin position="91"/>
        <end position="121"/>
    </location>
</feature>
<feature type="compositionally biased region" description="Basic and acidic residues" evidence="1">
    <location>
        <begin position="204"/>
        <end position="213"/>
    </location>
</feature>
<proteinExistence type="predicted"/>
<feature type="compositionally biased region" description="Basic and acidic residues" evidence="1">
    <location>
        <begin position="12"/>
        <end position="48"/>
    </location>
</feature>
<evidence type="ECO:0000256" key="1">
    <source>
        <dbReference type="SAM" id="MobiDB-lite"/>
    </source>
</evidence>
<dbReference type="Proteomes" id="UP000078540">
    <property type="component" value="Unassembled WGS sequence"/>
</dbReference>
<feature type="compositionally biased region" description="Basic and acidic residues" evidence="1">
    <location>
        <begin position="99"/>
        <end position="108"/>
    </location>
</feature>
<sequence length="225" mass="26611">PKEGAIAQEIDANEKRLREKETENGKSRRKREELLRRSSHVSTEEKKFPWRRKGAREAVEKRSPEERERESQRGEDRNLLGSECNFIVNLSPRRRRSSKERTRRRDIATSHLSRRPGPAESLPICKRVADGHHRYPADPPPHCIYRYYIGGQISRMPATFFQRKHTYRSPRECICWLISPHHKTPNRGFVSLFPNFRHNLPFHESPRRDESRGRVASSYLRDATH</sequence>
<protein>
    <submittedName>
        <fullName evidence="2">Uncharacterized protein</fullName>
    </submittedName>
</protein>
<name>A0A195BVY1_9HYME</name>
<dbReference type="AlphaFoldDB" id="A0A195BVY1"/>
<feature type="region of interest" description="Disordered" evidence="1">
    <location>
        <begin position="202"/>
        <end position="225"/>
    </location>
</feature>
<dbReference type="EMBL" id="KQ976401">
    <property type="protein sequence ID" value="KYM92440.1"/>
    <property type="molecule type" value="Genomic_DNA"/>
</dbReference>
<feature type="compositionally biased region" description="Basic and acidic residues" evidence="1">
    <location>
        <begin position="55"/>
        <end position="76"/>
    </location>
</feature>
<accession>A0A195BVY1</accession>
<feature type="region of interest" description="Disordered" evidence="1">
    <location>
        <begin position="1"/>
        <end position="76"/>
    </location>
</feature>
<gene>
    <name evidence="2" type="ORF">ALC53_00895</name>
</gene>
<evidence type="ECO:0000313" key="3">
    <source>
        <dbReference type="Proteomes" id="UP000078540"/>
    </source>
</evidence>